<dbReference type="InterPro" id="IPR008927">
    <property type="entry name" value="6-PGluconate_DH-like_C_sf"/>
</dbReference>
<evidence type="ECO:0000313" key="4">
    <source>
        <dbReference type="EMBL" id="NMF95991.1"/>
    </source>
</evidence>
<evidence type="ECO:0000313" key="5">
    <source>
        <dbReference type="Proteomes" id="UP000634522"/>
    </source>
</evidence>
<accession>A0ABX1N9L8</accession>
<name>A0ABX1N9L8_9RHOO</name>
<dbReference type="Proteomes" id="UP000634522">
    <property type="component" value="Unassembled WGS sequence"/>
</dbReference>
<evidence type="ECO:0000256" key="1">
    <source>
        <dbReference type="ARBA" id="ARBA00023002"/>
    </source>
</evidence>
<dbReference type="RefSeq" id="WP_256222726.1">
    <property type="nucleotide sequence ID" value="NZ_WTVS01000001.1"/>
</dbReference>
<dbReference type="NCBIfam" id="NF005875">
    <property type="entry name" value="PRK07819.1"/>
    <property type="match status" value="1"/>
</dbReference>
<organism evidence="4 5">
    <name type="scientific">Aromatoleum toluolicum</name>
    <dbReference type="NCBI Taxonomy" id="90060"/>
    <lineage>
        <taxon>Bacteria</taxon>
        <taxon>Pseudomonadati</taxon>
        <taxon>Pseudomonadota</taxon>
        <taxon>Betaproteobacteria</taxon>
        <taxon>Rhodocyclales</taxon>
        <taxon>Rhodocyclaceae</taxon>
        <taxon>Aromatoleum</taxon>
    </lineage>
</organism>
<dbReference type="PANTHER" id="PTHR48075">
    <property type="entry name" value="3-HYDROXYACYL-COA DEHYDROGENASE FAMILY PROTEIN"/>
    <property type="match status" value="1"/>
</dbReference>
<comment type="caution">
    <text evidence="4">The sequence shown here is derived from an EMBL/GenBank/DDBJ whole genome shotgun (WGS) entry which is preliminary data.</text>
</comment>
<dbReference type="NCBIfam" id="NF004474">
    <property type="entry name" value="PRK05808.1"/>
    <property type="match status" value="1"/>
</dbReference>
<dbReference type="PIRSF" id="PIRSF000105">
    <property type="entry name" value="HCDH"/>
    <property type="match status" value="1"/>
</dbReference>
<evidence type="ECO:0000259" key="3">
    <source>
        <dbReference type="Pfam" id="PF02737"/>
    </source>
</evidence>
<dbReference type="SUPFAM" id="SSF48179">
    <property type="entry name" value="6-phosphogluconate dehydrogenase C-terminal domain-like"/>
    <property type="match status" value="1"/>
</dbReference>
<dbReference type="EC" id="1.1.1.157" evidence="4"/>
<reference evidence="4 5" key="1">
    <citation type="submission" date="2019-12" db="EMBL/GenBank/DDBJ databases">
        <title>Comparative genomics gives insights into the taxonomy of the Azoarcus-Aromatoleum group and reveals separate origins of nif in the plant-associated Azoarcus and non-plant-associated Aromatoleum sub-groups.</title>
        <authorList>
            <person name="Lafos M."/>
            <person name="Maluk M."/>
            <person name="Batista M."/>
            <person name="Junghare M."/>
            <person name="Carmona M."/>
            <person name="Faoro H."/>
            <person name="Cruz L.M."/>
            <person name="Battistoni F."/>
            <person name="De Souza E."/>
            <person name="Pedrosa F."/>
            <person name="Chen W.-M."/>
            <person name="Poole P.S."/>
            <person name="Dixon R.A."/>
            <person name="James E.K."/>
        </authorList>
    </citation>
    <scope>NUCLEOTIDE SEQUENCE [LARGE SCALE GENOMIC DNA]</scope>
    <source>
        <strain evidence="4 5">T</strain>
    </source>
</reference>
<evidence type="ECO:0000259" key="2">
    <source>
        <dbReference type="Pfam" id="PF00725"/>
    </source>
</evidence>
<dbReference type="InterPro" id="IPR006108">
    <property type="entry name" value="3HC_DH_C"/>
</dbReference>
<sequence>MKWEPTGSHFFSGIHFPKPGRPKGASQCTRGRGLAPALLARIPTLRYSPIRISMVPAAMRSVTYQGSGNMSLKKIGVVGAGTMGNGITQAFAVAGFDVVMMDVAETAVQRGLATLTASLDRLIKKEKMTEAQKAEALARIATASDVGALADCDLVIEAATENLELKLKIFAQLDAALKADALLASNTSSISITKLAASTKRADRVIGMHFFNPVPMMALVELIRGLQTSDATYAAVEAVAKAIGKMPVQVRNSPGFVVNRLLCPMINEAIFALGEGLATAAEIDEAMKLGCNHPIGPLALADMIGLDVELAVMQVLFEGFKDPKYRPAPLLVEMVEAGYLGRKSGKGFYDYK</sequence>
<feature type="domain" description="3-hydroxyacyl-CoA dehydrogenase NAD binding" evidence="3">
    <location>
        <begin position="74"/>
        <end position="252"/>
    </location>
</feature>
<keyword evidence="1 4" id="KW-0560">Oxidoreductase</keyword>
<dbReference type="InterPro" id="IPR013328">
    <property type="entry name" value="6PGD_dom2"/>
</dbReference>
<dbReference type="Pfam" id="PF02737">
    <property type="entry name" value="3HCDH_N"/>
    <property type="match status" value="1"/>
</dbReference>
<dbReference type="Pfam" id="PF00725">
    <property type="entry name" value="3HCDH"/>
    <property type="match status" value="1"/>
</dbReference>
<protein>
    <submittedName>
        <fullName evidence="4">3-hydroxybutyryl-CoA dehydrogenase</fullName>
        <ecNumber evidence="4">1.1.1.157</ecNumber>
    </submittedName>
</protein>
<gene>
    <name evidence="4" type="ORF">GPA27_01055</name>
</gene>
<dbReference type="SUPFAM" id="SSF51735">
    <property type="entry name" value="NAD(P)-binding Rossmann-fold domains"/>
    <property type="match status" value="1"/>
</dbReference>
<dbReference type="Gene3D" id="3.40.50.720">
    <property type="entry name" value="NAD(P)-binding Rossmann-like Domain"/>
    <property type="match status" value="1"/>
</dbReference>
<feature type="domain" description="3-hydroxyacyl-CoA dehydrogenase C-terminal" evidence="2">
    <location>
        <begin position="255"/>
        <end position="351"/>
    </location>
</feature>
<proteinExistence type="predicted"/>
<dbReference type="GO" id="GO:0008691">
    <property type="term" value="F:3-hydroxybutyryl-CoA dehydrogenase activity"/>
    <property type="evidence" value="ECO:0007669"/>
    <property type="project" value="UniProtKB-EC"/>
</dbReference>
<dbReference type="PANTHER" id="PTHR48075:SF5">
    <property type="entry name" value="3-HYDROXYBUTYRYL-COA DEHYDROGENASE"/>
    <property type="match status" value="1"/>
</dbReference>
<dbReference type="EMBL" id="WTVS01000001">
    <property type="protein sequence ID" value="NMF95991.1"/>
    <property type="molecule type" value="Genomic_DNA"/>
</dbReference>
<keyword evidence="5" id="KW-1185">Reference proteome</keyword>
<dbReference type="Gene3D" id="1.10.1040.10">
    <property type="entry name" value="N-(1-d-carboxylethyl)-l-norvaline Dehydrogenase, domain 2"/>
    <property type="match status" value="1"/>
</dbReference>
<dbReference type="InterPro" id="IPR006176">
    <property type="entry name" value="3-OHacyl-CoA_DH_NAD-bd"/>
</dbReference>
<dbReference type="InterPro" id="IPR036291">
    <property type="entry name" value="NAD(P)-bd_dom_sf"/>
</dbReference>
<dbReference type="InterPro" id="IPR022694">
    <property type="entry name" value="3-OHacyl-CoA_DH"/>
</dbReference>